<gene>
    <name evidence="1" type="ORF">LEP1GSC063_1971</name>
</gene>
<proteinExistence type="predicted"/>
<comment type="caution">
    <text evidence="1">The sequence shown here is derived from an EMBL/GenBank/DDBJ whole genome shotgun (WGS) entry which is preliminary data.</text>
</comment>
<dbReference type="AlphaFoldDB" id="M6JWX5"/>
<reference evidence="1 2" key="1">
    <citation type="submission" date="2013-01" db="EMBL/GenBank/DDBJ databases">
        <authorList>
            <person name="Harkins D.M."/>
            <person name="Durkin A.S."/>
            <person name="Brinkac L.M."/>
            <person name="Haft D.H."/>
            <person name="Selengut J.D."/>
            <person name="Sanka R."/>
            <person name="DePew J."/>
            <person name="Purushe J."/>
            <person name="Hartskeerl R.A."/>
            <person name="Ahmed A."/>
            <person name="van der Linden H."/>
            <person name="Goris M.G.A."/>
            <person name="Vinetz J.M."/>
            <person name="Sutton G.G."/>
            <person name="Nierman W.C."/>
            <person name="Fouts D.E."/>
        </authorList>
    </citation>
    <scope>NUCLEOTIDE SEQUENCE [LARGE SCALE GENOMIC DNA]</scope>
    <source>
        <strain evidence="1 2">MAVJ 401</strain>
    </source>
</reference>
<dbReference type="Proteomes" id="UP000012106">
    <property type="component" value="Unassembled WGS sequence"/>
</dbReference>
<evidence type="ECO:0000313" key="2">
    <source>
        <dbReference type="Proteomes" id="UP000012106"/>
    </source>
</evidence>
<name>M6JWX5_9LEPT</name>
<dbReference type="EMBL" id="AHMU02000077">
    <property type="protein sequence ID" value="EMN19982.1"/>
    <property type="molecule type" value="Genomic_DNA"/>
</dbReference>
<protein>
    <submittedName>
        <fullName evidence="1">Uncharacterized protein</fullName>
    </submittedName>
</protein>
<sequence>MFFYRENEFSFDDRPQNGDFMQKFEFKIVIFGFYRDAYNFLETYRII</sequence>
<evidence type="ECO:0000313" key="1">
    <source>
        <dbReference type="EMBL" id="EMN19982.1"/>
    </source>
</evidence>
<organism evidence="1 2">
    <name type="scientific">Leptospira santarosai serovar Arenal str. MAVJ 401</name>
    <dbReference type="NCBI Taxonomy" id="1049976"/>
    <lineage>
        <taxon>Bacteria</taxon>
        <taxon>Pseudomonadati</taxon>
        <taxon>Spirochaetota</taxon>
        <taxon>Spirochaetia</taxon>
        <taxon>Leptospirales</taxon>
        <taxon>Leptospiraceae</taxon>
        <taxon>Leptospira</taxon>
    </lineage>
</organism>
<accession>M6JWX5</accession>